<dbReference type="AlphaFoldDB" id="A0A158Q388"/>
<evidence type="ECO:0000313" key="3">
    <source>
        <dbReference type="Proteomes" id="UP000038040"/>
    </source>
</evidence>
<feature type="region of interest" description="Disordered" evidence="1">
    <location>
        <begin position="246"/>
        <end position="289"/>
    </location>
</feature>
<reference evidence="2 4" key="2">
    <citation type="submission" date="2018-11" db="EMBL/GenBank/DDBJ databases">
        <authorList>
            <consortium name="Pathogen Informatics"/>
        </authorList>
    </citation>
    <scope>NUCLEOTIDE SEQUENCE [LARGE SCALE GENOMIC DNA]</scope>
</reference>
<dbReference type="Proteomes" id="UP000038040">
    <property type="component" value="Unplaced"/>
</dbReference>
<evidence type="ECO:0000313" key="4">
    <source>
        <dbReference type="Proteomes" id="UP000274756"/>
    </source>
</evidence>
<dbReference type="EMBL" id="UYYG01001155">
    <property type="protein sequence ID" value="VDN56259.1"/>
    <property type="molecule type" value="Genomic_DNA"/>
</dbReference>
<protein>
    <submittedName>
        <fullName evidence="5">Anoctamin</fullName>
    </submittedName>
</protein>
<accession>A0A158Q388</accession>
<dbReference type="OrthoDB" id="5830785at2759"/>
<evidence type="ECO:0000313" key="2">
    <source>
        <dbReference type="EMBL" id="VDN56259.1"/>
    </source>
</evidence>
<organism evidence="3 5">
    <name type="scientific">Dracunculus medinensis</name>
    <name type="common">Guinea worm</name>
    <dbReference type="NCBI Taxonomy" id="318479"/>
    <lineage>
        <taxon>Eukaryota</taxon>
        <taxon>Metazoa</taxon>
        <taxon>Ecdysozoa</taxon>
        <taxon>Nematoda</taxon>
        <taxon>Chromadorea</taxon>
        <taxon>Rhabditida</taxon>
        <taxon>Spirurina</taxon>
        <taxon>Dracunculoidea</taxon>
        <taxon>Dracunculidae</taxon>
        <taxon>Dracunculus</taxon>
    </lineage>
</organism>
<dbReference type="Proteomes" id="UP000274756">
    <property type="component" value="Unassembled WGS sequence"/>
</dbReference>
<sequence length="305" mass="33490">MVMHMLIAFQLINNESFDLAKIVTAINFLSLVEALMIMPTTLLCSAIIRSEFGINDECVEMEIGDACSDIIAMKTTTKQKSEAKCDKKIKENIVDGGLLLDKSHSSAEALFSFDEDQPESDDDEDLGKSKGIYFNELASEAESDDSGNGDAKELASGIRCSGNSAIHSAALYSTRSSEGKANVETGIGALAYGTSLPITIPKGCFWPPREARDSYDSKARGSDEENASRKVKTILPQRTEKDLYEEMRAQSRSIQAPDDPERLFGERPRRRRHKTREDDVSGDSANLLPHHENAVVVFASVTDSK</sequence>
<name>A0A158Q388_DRAME</name>
<evidence type="ECO:0000256" key="1">
    <source>
        <dbReference type="SAM" id="MobiDB-lite"/>
    </source>
</evidence>
<gene>
    <name evidence="2" type="ORF">DME_LOCUS6232</name>
</gene>
<evidence type="ECO:0000313" key="5">
    <source>
        <dbReference type="WBParaSite" id="DME_0000187201-mRNA-1"/>
    </source>
</evidence>
<reference evidence="5" key="1">
    <citation type="submission" date="2016-04" db="UniProtKB">
        <authorList>
            <consortium name="WormBaseParasite"/>
        </authorList>
    </citation>
    <scope>IDENTIFICATION</scope>
</reference>
<dbReference type="WBParaSite" id="DME_0000187201-mRNA-1">
    <property type="protein sequence ID" value="DME_0000187201-mRNA-1"/>
    <property type="gene ID" value="DME_0000187201"/>
</dbReference>
<keyword evidence="4" id="KW-1185">Reference proteome</keyword>
<proteinExistence type="predicted"/>